<accession>A0A8C5WQP0</accession>
<feature type="transmembrane region" description="Helical" evidence="4">
    <location>
        <begin position="111"/>
        <end position="128"/>
    </location>
</feature>
<dbReference type="Pfam" id="PF00021">
    <property type="entry name" value="UPAR_LY6"/>
    <property type="match status" value="1"/>
</dbReference>
<dbReference type="Ensembl" id="ENSLLTT00000006154.1">
    <property type="protein sequence ID" value="ENSLLTP00000005914.1"/>
    <property type="gene ID" value="ENSLLTG00000004526.1"/>
</dbReference>
<evidence type="ECO:0000256" key="1">
    <source>
        <dbReference type="ARBA" id="ARBA00004613"/>
    </source>
</evidence>
<reference evidence="7" key="1">
    <citation type="submission" date="2025-08" db="UniProtKB">
        <authorList>
            <consortium name="Ensembl"/>
        </authorList>
    </citation>
    <scope>IDENTIFICATION</scope>
</reference>
<evidence type="ECO:0000256" key="4">
    <source>
        <dbReference type="SAM" id="Phobius"/>
    </source>
</evidence>
<sequence>MKIDFLASYAILLLFLPPGSPLRCYTCLFPTISPLDCLKFAMPCGPSQKCLTSVAKGHRGALELVIHEKTCGDPSMCGVRGIRNILGINFTYSTFCCSTDLCNGLAGEFSAFWRLLVFTPLLFVLVYLC</sequence>
<keyword evidence="3" id="KW-1015">Disulfide bond</keyword>
<dbReference type="InterPro" id="IPR045860">
    <property type="entry name" value="Snake_toxin-like_sf"/>
</dbReference>
<dbReference type="Proteomes" id="UP000694406">
    <property type="component" value="Unplaced"/>
</dbReference>
<protein>
    <recommendedName>
        <fullName evidence="6">UPAR/Ly6 domain-containing protein</fullName>
    </recommendedName>
</protein>
<comment type="subcellular location">
    <subcellularLocation>
        <location evidence="1">Secreted</location>
    </subcellularLocation>
</comment>
<dbReference type="AlphaFoldDB" id="A0A8C5WQP0"/>
<feature type="signal peptide" evidence="5">
    <location>
        <begin position="1"/>
        <end position="21"/>
    </location>
</feature>
<dbReference type="InterPro" id="IPR016054">
    <property type="entry name" value="LY6_UPA_recep-like"/>
</dbReference>
<keyword evidence="4" id="KW-0472">Membrane</keyword>
<dbReference type="GO" id="GO:0005576">
    <property type="term" value="C:extracellular region"/>
    <property type="evidence" value="ECO:0007669"/>
    <property type="project" value="UniProtKB-SubCell"/>
</dbReference>
<keyword evidence="8" id="KW-1185">Reference proteome</keyword>
<reference evidence="7" key="2">
    <citation type="submission" date="2025-09" db="UniProtKB">
        <authorList>
            <consortium name="Ensembl"/>
        </authorList>
    </citation>
    <scope>IDENTIFICATION</scope>
</reference>
<feature type="chain" id="PRO_5034280500" description="UPAR/Ly6 domain-containing protein" evidence="5">
    <location>
        <begin position="22"/>
        <end position="129"/>
    </location>
</feature>
<evidence type="ECO:0000256" key="3">
    <source>
        <dbReference type="ARBA" id="ARBA00023157"/>
    </source>
</evidence>
<proteinExistence type="predicted"/>
<name>A0A8C5WQP0_LATLA</name>
<feature type="domain" description="UPAR/Ly6" evidence="6">
    <location>
        <begin position="22"/>
        <end position="103"/>
    </location>
</feature>
<evidence type="ECO:0000256" key="5">
    <source>
        <dbReference type="SAM" id="SignalP"/>
    </source>
</evidence>
<keyword evidence="5" id="KW-0732">Signal</keyword>
<evidence type="ECO:0000259" key="6">
    <source>
        <dbReference type="Pfam" id="PF00021"/>
    </source>
</evidence>
<dbReference type="Gene3D" id="2.10.60.10">
    <property type="entry name" value="CD59"/>
    <property type="match status" value="1"/>
</dbReference>
<evidence type="ECO:0000313" key="8">
    <source>
        <dbReference type="Proteomes" id="UP000694406"/>
    </source>
</evidence>
<organism evidence="7 8">
    <name type="scientific">Laticauda laticaudata</name>
    <name type="common">Blue-ringed sea krait</name>
    <name type="synonym">Blue-lipped sea krait</name>
    <dbReference type="NCBI Taxonomy" id="8630"/>
    <lineage>
        <taxon>Eukaryota</taxon>
        <taxon>Metazoa</taxon>
        <taxon>Chordata</taxon>
        <taxon>Craniata</taxon>
        <taxon>Vertebrata</taxon>
        <taxon>Euteleostomi</taxon>
        <taxon>Lepidosauria</taxon>
        <taxon>Squamata</taxon>
        <taxon>Bifurcata</taxon>
        <taxon>Unidentata</taxon>
        <taxon>Episquamata</taxon>
        <taxon>Toxicofera</taxon>
        <taxon>Serpentes</taxon>
        <taxon>Colubroidea</taxon>
        <taxon>Elapidae</taxon>
        <taxon>Laticaudinae</taxon>
        <taxon>Laticauda</taxon>
    </lineage>
</organism>
<keyword evidence="4" id="KW-1133">Transmembrane helix</keyword>
<evidence type="ECO:0000313" key="7">
    <source>
        <dbReference type="Ensembl" id="ENSLLTP00000005914.1"/>
    </source>
</evidence>
<keyword evidence="4" id="KW-0812">Transmembrane</keyword>
<keyword evidence="2" id="KW-0964">Secreted</keyword>
<dbReference type="GeneTree" id="ENSGT00390000002843"/>
<evidence type="ECO:0000256" key="2">
    <source>
        <dbReference type="ARBA" id="ARBA00022525"/>
    </source>
</evidence>
<dbReference type="SUPFAM" id="SSF57302">
    <property type="entry name" value="Snake toxin-like"/>
    <property type="match status" value="1"/>
</dbReference>